<evidence type="ECO:0000313" key="3">
    <source>
        <dbReference type="EMBL" id="CAI5720891.1"/>
    </source>
</evidence>
<feature type="transmembrane region" description="Helical" evidence="2">
    <location>
        <begin position="176"/>
        <end position="195"/>
    </location>
</feature>
<evidence type="ECO:0000313" key="4">
    <source>
        <dbReference type="Proteomes" id="UP001162031"/>
    </source>
</evidence>
<keyword evidence="2" id="KW-1133">Transmembrane helix</keyword>
<protein>
    <submittedName>
        <fullName evidence="3">Uncharacterized protein</fullName>
    </submittedName>
</protein>
<feature type="region of interest" description="Disordered" evidence="1">
    <location>
        <begin position="259"/>
        <end position="299"/>
    </location>
</feature>
<feature type="region of interest" description="Disordered" evidence="1">
    <location>
        <begin position="205"/>
        <end position="231"/>
    </location>
</feature>
<accession>A0AAV0TGW3</accession>
<feature type="compositionally biased region" description="Polar residues" evidence="1">
    <location>
        <begin position="259"/>
        <end position="275"/>
    </location>
</feature>
<feature type="region of interest" description="Disordered" evidence="1">
    <location>
        <begin position="1"/>
        <end position="29"/>
    </location>
</feature>
<dbReference type="AlphaFoldDB" id="A0AAV0TGW3"/>
<dbReference type="Proteomes" id="UP001162031">
    <property type="component" value="Unassembled WGS sequence"/>
</dbReference>
<name>A0AAV0TGW3_HYABA</name>
<gene>
    <name evidence="3" type="ORF">HBR001_LOCUS2493</name>
</gene>
<comment type="caution">
    <text evidence="3">The sequence shown here is derived from an EMBL/GenBank/DDBJ whole genome shotgun (WGS) entry which is preliminary data.</text>
</comment>
<keyword evidence="4" id="KW-1185">Reference proteome</keyword>
<keyword evidence="2" id="KW-0812">Transmembrane</keyword>
<proteinExistence type="predicted"/>
<keyword evidence="2" id="KW-0472">Membrane</keyword>
<dbReference type="EMBL" id="CANTFL010000332">
    <property type="protein sequence ID" value="CAI5720891.1"/>
    <property type="molecule type" value="Genomic_DNA"/>
</dbReference>
<sequence>MSRPTSANASDATRLNTSDALRARSTSGSDAAADAADEWTIAPKLDTSTDGDACTWYAEGICTRPRSCFDCLNVVIRGQKCTVSPLGECTNSYMIASDGGYPMANYTYCAADDAVCSACRAEWTRDYLTGTHVSTTARCTGDAGCICLAACELPDRDDRIVDDWCIPAVDGSNFRLVAGLVAGTIAFFVAATVLARRKLNRRLRRDTEHRDARNAARAALRGTRRPRASAHLPPLNLAGWAGMRETLVSTERLLLEGGSASSKPTLTRSSATLPSTDVEENDAYHLISPGRPPASQRTS</sequence>
<feature type="compositionally biased region" description="Basic and acidic residues" evidence="1">
    <location>
        <begin position="205"/>
        <end position="214"/>
    </location>
</feature>
<organism evidence="3 4">
    <name type="scientific">Hyaloperonospora brassicae</name>
    <name type="common">Brassica downy mildew</name>
    <name type="synonym">Peronospora brassicae</name>
    <dbReference type="NCBI Taxonomy" id="162125"/>
    <lineage>
        <taxon>Eukaryota</taxon>
        <taxon>Sar</taxon>
        <taxon>Stramenopiles</taxon>
        <taxon>Oomycota</taxon>
        <taxon>Peronosporomycetes</taxon>
        <taxon>Peronosporales</taxon>
        <taxon>Peronosporaceae</taxon>
        <taxon>Hyaloperonospora</taxon>
    </lineage>
</organism>
<evidence type="ECO:0000256" key="1">
    <source>
        <dbReference type="SAM" id="MobiDB-lite"/>
    </source>
</evidence>
<evidence type="ECO:0000256" key="2">
    <source>
        <dbReference type="SAM" id="Phobius"/>
    </source>
</evidence>
<reference evidence="3" key="1">
    <citation type="submission" date="2022-12" db="EMBL/GenBank/DDBJ databases">
        <authorList>
            <person name="Webb A."/>
        </authorList>
    </citation>
    <scope>NUCLEOTIDE SEQUENCE</scope>
    <source>
        <strain evidence="3">Hp1</strain>
    </source>
</reference>